<accession>A0ABP7M9F4</accession>
<organism evidence="1 2">
    <name type="scientific">Hymenobacter algoricola</name>
    <dbReference type="NCBI Taxonomy" id="486267"/>
    <lineage>
        <taxon>Bacteria</taxon>
        <taxon>Pseudomonadati</taxon>
        <taxon>Bacteroidota</taxon>
        <taxon>Cytophagia</taxon>
        <taxon>Cytophagales</taxon>
        <taxon>Hymenobacteraceae</taxon>
        <taxon>Hymenobacter</taxon>
    </lineage>
</organism>
<name>A0ABP7M9F4_9BACT</name>
<evidence type="ECO:0000313" key="2">
    <source>
        <dbReference type="Proteomes" id="UP001499909"/>
    </source>
</evidence>
<gene>
    <name evidence="1" type="ORF">GCM10022406_00630</name>
</gene>
<comment type="caution">
    <text evidence="1">The sequence shown here is derived from an EMBL/GenBank/DDBJ whole genome shotgun (WGS) entry which is preliminary data.</text>
</comment>
<protein>
    <submittedName>
        <fullName evidence="1">Uncharacterized protein</fullName>
    </submittedName>
</protein>
<dbReference type="EMBL" id="BAABDH010000002">
    <property type="protein sequence ID" value="GAA3917760.1"/>
    <property type="molecule type" value="Genomic_DNA"/>
</dbReference>
<proteinExistence type="predicted"/>
<sequence>MIMSDPVPASVADSPGLIITYDEAFQYVQDWLNSFMHGDLKPWVETQQLNYSMVINLRNGRIPRPMPRLIRKIMADLGFDLQAKRVKQNDRFVAEFLLTDAQQIKIFRAQRPA</sequence>
<dbReference type="Proteomes" id="UP001499909">
    <property type="component" value="Unassembled WGS sequence"/>
</dbReference>
<keyword evidence="2" id="KW-1185">Reference proteome</keyword>
<evidence type="ECO:0000313" key="1">
    <source>
        <dbReference type="EMBL" id="GAA3917760.1"/>
    </source>
</evidence>
<reference evidence="2" key="1">
    <citation type="journal article" date="2019" name="Int. J. Syst. Evol. Microbiol.">
        <title>The Global Catalogue of Microorganisms (GCM) 10K type strain sequencing project: providing services to taxonomists for standard genome sequencing and annotation.</title>
        <authorList>
            <consortium name="The Broad Institute Genomics Platform"/>
            <consortium name="The Broad Institute Genome Sequencing Center for Infectious Disease"/>
            <person name="Wu L."/>
            <person name="Ma J."/>
        </authorList>
    </citation>
    <scope>NUCLEOTIDE SEQUENCE [LARGE SCALE GENOMIC DNA]</scope>
    <source>
        <strain evidence="2">JCM 17214</strain>
    </source>
</reference>